<evidence type="ECO:0000313" key="2">
    <source>
        <dbReference type="Proteomes" id="UP000184516"/>
    </source>
</evidence>
<evidence type="ECO:0000313" key="1">
    <source>
        <dbReference type="EMBL" id="SHF89526.1"/>
    </source>
</evidence>
<sequence length="224" mass="26051">MKKDRILLSQNDSLLNDICSDFKHFKPLLENLKTIYESLEIGAFTSQIYSEIVYSGTAEISKRFKASIESDIKKMGVSKSIIKDNIVAGSETLLNQFITYVNELKKFRPNTYSREKQLSLKHISFNEKGFIITPEDKENVLESQCRIYLETDEEHTIYEDLTKFIAAFEVVEKYITNTGIAMNQMASKMSYVETYFLTRNGEKLEIKPDMIKWIVSRKAMFQKQ</sequence>
<keyword evidence="2" id="KW-1185">Reference proteome</keyword>
<dbReference type="AlphaFoldDB" id="A0A1M5FDG2"/>
<dbReference type="EMBL" id="FQWB01000001">
    <property type="protein sequence ID" value="SHF89526.1"/>
    <property type="molecule type" value="Genomic_DNA"/>
</dbReference>
<organism evidence="1 2">
    <name type="scientific">Flavobacterium fluvii</name>
    <dbReference type="NCBI Taxonomy" id="468056"/>
    <lineage>
        <taxon>Bacteria</taxon>
        <taxon>Pseudomonadati</taxon>
        <taxon>Bacteroidota</taxon>
        <taxon>Flavobacteriia</taxon>
        <taxon>Flavobacteriales</taxon>
        <taxon>Flavobacteriaceae</taxon>
        <taxon>Flavobacterium</taxon>
    </lineage>
</organism>
<accession>A0A1M5FDG2</accession>
<protein>
    <submittedName>
        <fullName evidence="1">Uncharacterized protein</fullName>
    </submittedName>
</protein>
<proteinExistence type="predicted"/>
<dbReference type="STRING" id="468056.SAMN05443549_101737"/>
<dbReference type="RefSeq" id="WP_141226066.1">
    <property type="nucleotide sequence ID" value="NZ_FQWB01000001.1"/>
</dbReference>
<dbReference type="OrthoDB" id="1365849at2"/>
<dbReference type="Proteomes" id="UP000184516">
    <property type="component" value="Unassembled WGS sequence"/>
</dbReference>
<gene>
    <name evidence="1" type="ORF">SAMN05443549_101737</name>
</gene>
<name>A0A1M5FDG2_9FLAO</name>
<reference evidence="2" key="1">
    <citation type="submission" date="2016-11" db="EMBL/GenBank/DDBJ databases">
        <authorList>
            <person name="Varghese N."/>
            <person name="Submissions S."/>
        </authorList>
    </citation>
    <scope>NUCLEOTIDE SEQUENCE [LARGE SCALE GENOMIC DNA]</scope>
    <source>
        <strain evidence="2">DSM 19978</strain>
    </source>
</reference>